<name>A0A7K0CI60_9ACTN</name>
<dbReference type="RefSeq" id="WP_153452757.1">
    <property type="nucleotide sequence ID" value="NZ_WEGJ01000011.1"/>
</dbReference>
<proteinExistence type="inferred from homology"/>
<evidence type="ECO:0000313" key="7">
    <source>
        <dbReference type="Proteomes" id="UP000466345"/>
    </source>
</evidence>
<feature type="region of interest" description="Disordered" evidence="3">
    <location>
        <begin position="27"/>
        <end position="73"/>
    </location>
</feature>
<feature type="signal peptide" evidence="4">
    <location>
        <begin position="1"/>
        <end position="24"/>
    </location>
</feature>
<evidence type="ECO:0000256" key="1">
    <source>
        <dbReference type="ARBA" id="ARBA00022729"/>
    </source>
</evidence>
<comment type="caution">
    <text evidence="6">The sequence shown here is derived from an EMBL/GenBank/DDBJ whole genome shotgun (WGS) entry which is preliminary data.</text>
</comment>
<dbReference type="Pfam" id="PF26580">
    <property type="entry name" value="Mtb12_C"/>
    <property type="match status" value="1"/>
</dbReference>
<accession>A0A7K0CI60</accession>
<reference evidence="6 7" key="1">
    <citation type="submission" date="2019-10" db="EMBL/GenBank/DDBJ databases">
        <title>Streptomyces smaragdinus sp. nov. and Streptomyces fabii sp. nov., isolated from the gut of fungus growing-termite Macrotermes natalensis.</title>
        <authorList>
            <person name="Schwitalla J."/>
            <person name="Benndorf R."/>
            <person name="Martin K."/>
            <person name="De Beer W."/>
            <person name="Kaster A.-K."/>
            <person name="Vollmers J."/>
            <person name="Poulsen M."/>
            <person name="Beemelmanns C."/>
        </authorList>
    </citation>
    <scope>NUCLEOTIDE SEQUENCE [LARGE SCALE GENOMIC DNA]</scope>
    <source>
        <strain evidence="6 7">RB5</strain>
    </source>
</reference>
<feature type="chain" id="PRO_5039474128" description="Low molecular weight antigen MTB12-like C-terminal domain-containing protein" evidence="4">
    <location>
        <begin position="25"/>
        <end position="186"/>
    </location>
</feature>
<dbReference type="InterPro" id="IPR058644">
    <property type="entry name" value="Mtb12-like_C"/>
</dbReference>
<keyword evidence="7" id="KW-1185">Reference proteome</keyword>
<evidence type="ECO:0000256" key="2">
    <source>
        <dbReference type="ARBA" id="ARBA00093774"/>
    </source>
</evidence>
<organism evidence="6 7">
    <name type="scientific">Streptomyces smaragdinus</name>
    <dbReference type="NCBI Taxonomy" id="2585196"/>
    <lineage>
        <taxon>Bacteria</taxon>
        <taxon>Bacillati</taxon>
        <taxon>Actinomycetota</taxon>
        <taxon>Actinomycetes</taxon>
        <taxon>Kitasatosporales</taxon>
        <taxon>Streptomycetaceae</taxon>
        <taxon>Streptomyces</taxon>
    </lineage>
</organism>
<gene>
    <name evidence="6" type="ORF">SRB5_33080</name>
</gene>
<sequence>MPHGRRARAAAPVAVLVLAIGLGAAGCSDDGGGGGTKSPSPTAGTPTAAPEPTDTASATETAGEGQEPADPAAAEAQIKKNFEAFFDPKTPLDKKAELLEDGDRLEPLMRAFSGSDQARGVAVKVTGVSFSSPTEAAVSYAMTVSGATVLPNGAGTAVLDGSTWKVSKETLCGLVGISGTAGPGCS</sequence>
<dbReference type="OrthoDB" id="4548368at2"/>
<dbReference type="EMBL" id="WEGJ01000011">
    <property type="protein sequence ID" value="MQY13165.1"/>
    <property type="molecule type" value="Genomic_DNA"/>
</dbReference>
<comment type="similarity">
    <text evidence="2">Belongs to the MTB12 family.</text>
</comment>
<evidence type="ECO:0000259" key="5">
    <source>
        <dbReference type="Pfam" id="PF26580"/>
    </source>
</evidence>
<protein>
    <recommendedName>
        <fullName evidence="5">Low molecular weight antigen MTB12-like C-terminal domain-containing protein</fullName>
    </recommendedName>
</protein>
<evidence type="ECO:0000313" key="6">
    <source>
        <dbReference type="EMBL" id="MQY13165.1"/>
    </source>
</evidence>
<keyword evidence="1 4" id="KW-0732">Signal</keyword>
<evidence type="ECO:0000256" key="3">
    <source>
        <dbReference type="SAM" id="MobiDB-lite"/>
    </source>
</evidence>
<dbReference type="AlphaFoldDB" id="A0A7K0CI60"/>
<dbReference type="PROSITE" id="PS51257">
    <property type="entry name" value="PROKAR_LIPOPROTEIN"/>
    <property type="match status" value="1"/>
</dbReference>
<feature type="compositionally biased region" description="Low complexity" evidence="3">
    <location>
        <begin position="37"/>
        <end position="73"/>
    </location>
</feature>
<feature type="domain" description="Low molecular weight antigen MTB12-like C-terminal" evidence="5">
    <location>
        <begin position="71"/>
        <end position="180"/>
    </location>
</feature>
<dbReference type="Proteomes" id="UP000466345">
    <property type="component" value="Unassembled WGS sequence"/>
</dbReference>
<evidence type="ECO:0000256" key="4">
    <source>
        <dbReference type="SAM" id="SignalP"/>
    </source>
</evidence>